<organism evidence="1 2">
    <name type="scientific">Agathobacter rectalis</name>
    <dbReference type="NCBI Taxonomy" id="39491"/>
    <lineage>
        <taxon>Bacteria</taxon>
        <taxon>Bacillati</taxon>
        <taxon>Bacillota</taxon>
        <taxon>Clostridia</taxon>
        <taxon>Lachnospirales</taxon>
        <taxon>Lachnospiraceae</taxon>
        <taxon>Agathobacter</taxon>
    </lineage>
</organism>
<proteinExistence type="predicted"/>
<dbReference type="EMBL" id="QSKY01000010">
    <property type="protein sequence ID" value="RHF04051.1"/>
    <property type="molecule type" value="Genomic_DNA"/>
</dbReference>
<name>A0A414M4C9_9FIRM</name>
<evidence type="ECO:0000313" key="2">
    <source>
        <dbReference type="Proteomes" id="UP000283501"/>
    </source>
</evidence>
<accession>A0A414M4C9</accession>
<reference evidence="1 2" key="1">
    <citation type="submission" date="2018-08" db="EMBL/GenBank/DDBJ databases">
        <title>A genome reference for cultivated species of the human gut microbiota.</title>
        <authorList>
            <person name="Zou Y."/>
            <person name="Xue W."/>
            <person name="Luo G."/>
        </authorList>
    </citation>
    <scope>NUCLEOTIDE SEQUENCE [LARGE SCALE GENOMIC DNA]</scope>
    <source>
        <strain evidence="1 2">AM26-2LB</strain>
    </source>
</reference>
<gene>
    <name evidence="1" type="ORF">DW703_08190</name>
</gene>
<comment type="caution">
    <text evidence="1">The sequence shown here is derived from an EMBL/GenBank/DDBJ whole genome shotgun (WGS) entry which is preliminary data.</text>
</comment>
<dbReference type="AlphaFoldDB" id="A0A414M4C9"/>
<dbReference type="Proteomes" id="UP000283501">
    <property type="component" value="Unassembled WGS sequence"/>
</dbReference>
<evidence type="ECO:0000313" key="1">
    <source>
        <dbReference type="EMBL" id="RHF04051.1"/>
    </source>
</evidence>
<sequence>MIYKFTEVLNDLVNYFILGDILLLESWKRANNLSDDLATEFTTNESGDRAFSEGIVIPMSGIENYPYTVLFNLSGDKPELCKGESRLQFRRSGYSLKVDNNMLMLFTWHILKQFTPEKVKTLISYYRQNKKPIVELANGWYHIEILGGETLQDGDYEPTFEFVIQPIENEEKAANADMNLSFEIISSAY</sequence>
<protein>
    <submittedName>
        <fullName evidence="1">Uncharacterized protein</fullName>
    </submittedName>
</protein>
<dbReference type="RefSeq" id="WP_117534723.1">
    <property type="nucleotide sequence ID" value="NZ_QSKY01000010.1"/>
</dbReference>